<dbReference type="Pfam" id="PF00542">
    <property type="entry name" value="Ribosomal_L12"/>
    <property type="match status" value="1"/>
</dbReference>
<reference evidence="4" key="1">
    <citation type="journal article" date="2019" name="Int. J. Syst. Evol. Microbiol.">
        <title>The Global Catalogue of Microorganisms (GCM) 10K type strain sequencing project: providing services to taxonomists for standard genome sequencing and annotation.</title>
        <authorList>
            <consortium name="The Broad Institute Genomics Platform"/>
            <consortium name="The Broad Institute Genome Sequencing Center for Infectious Disease"/>
            <person name="Wu L."/>
            <person name="Ma J."/>
        </authorList>
    </citation>
    <scope>NUCLEOTIDE SEQUENCE [LARGE SCALE GENOMIC DNA]</scope>
    <source>
        <strain evidence="4">JCM 9458</strain>
    </source>
</reference>
<dbReference type="InterPro" id="IPR013823">
    <property type="entry name" value="Ribosomal_bL12_C"/>
</dbReference>
<name>A0ABP6SU46_9ACTN</name>
<organism evidence="3 4">
    <name type="scientific">Cryptosporangium minutisporangium</name>
    <dbReference type="NCBI Taxonomy" id="113569"/>
    <lineage>
        <taxon>Bacteria</taxon>
        <taxon>Bacillati</taxon>
        <taxon>Actinomycetota</taxon>
        <taxon>Actinomycetes</taxon>
        <taxon>Cryptosporangiales</taxon>
        <taxon>Cryptosporangiaceae</taxon>
        <taxon>Cryptosporangium</taxon>
    </lineage>
</organism>
<evidence type="ECO:0000256" key="1">
    <source>
        <dbReference type="SAM" id="MobiDB-lite"/>
    </source>
</evidence>
<dbReference type="Proteomes" id="UP001501676">
    <property type="component" value="Unassembled WGS sequence"/>
</dbReference>
<dbReference type="SUPFAM" id="SSF54736">
    <property type="entry name" value="ClpS-like"/>
    <property type="match status" value="1"/>
</dbReference>
<feature type="region of interest" description="Disordered" evidence="1">
    <location>
        <begin position="85"/>
        <end position="168"/>
    </location>
</feature>
<keyword evidence="4" id="KW-1185">Reference proteome</keyword>
<proteinExistence type="predicted"/>
<accession>A0ABP6SU46</accession>
<protein>
    <recommendedName>
        <fullName evidence="2">Large ribosomal subunit protein bL12 C-terminal domain-containing protein</fullName>
    </recommendedName>
</protein>
<evidence type="ECO:0000259" key="2">
    <source>
        <dbReference type="Pfam" id="PF00542"/>
    </source>
</evidence>
<comment type="caution">
    <text evidence="3">The sequence shown here is derived from an EMBL/GenBank/DDBJ whole genome shotgun (WGS) entry which is preliminary data.</text>
</comment>
<dbReference type="InterPro" id="IPR014719">
    <property type="entry name" value="Ribosomal_bL12_C/ClpS-like"/>
</dbReference>
<sequence length="168" mass="17719">MDYVLLVALVIAVIGLGLLTASLAGRDRREHRTARQLASVERKLDVIIAHLGIDLPREAYPEVLALLRKGEKIAAIKAYREQTGAGLKEAKDAVEHMEREPVEPAPEPRPASEPRPAPEPRPASEAGPAAEKQPAAAATAVADDTAEPRPAAAKQPATDAAAQPSPGE</sequence>
<evidence type="ECO:0000313" key="4">
    <source>
        <dbReference type="Proteomes" id="UP001501676"/>
    </source>
</evidence>
<feature type="domain" description="Large ribosomal subunit protein bL12 C-terminal" evidence="2">
    <location>
        <begin position="70"/>
        <end position="98"/>
    </location>
</feature>
<dbReference type="EMBL" id="BAAAYN010000011">
    <property type="protein sequence ID" value="GAA3385033.1"/>
    <property type="molecule type" value="Genomic_DNA"/>
</dbReference>
<feature type="compositionally biased region" description="Low complexity" evidence="1">
    <location>
        <begin position="123"/>
        <end position="168"/>
    </location>
</feature>
<dbReference type="RefSeq" id="WP_345727442.1">
    <property type="nucleotide sequence ID" value="NZ_BAAAYN010000011.1"/>
</dbReference>
<gene>
    <name evidence="3" type="ORF">GCM10020369_16980</name>
</gene>
<evidence type="ECO:0000313" key="3">
    <source>
        <dbReference type="EMBL" id="GAA3385033.1"/>
    </source>
</evidence>
<feature type="compositionally biased region" description="Basic and acidic residues" evidence="1">
    <location>
        <begin position="88"/>
        <end position="102"/>
    </location>
</feature>
<dbReference type="Gene3D" id="3.30.1390.10">
    <property type="match status" value="1"/>
</dbReference>